<sequence length="89" mass="10578">TYFSRVTTELTSHFARLGSKLRELDAAEKLRVLHDFYRAGQETEFRFDLVDSMRKGHCFQDAICPDSFEFERGTFRMGERYGRVLFLRD</sequence>
<feature type="non-terminal residue" evidence="1">
    <location>
        <position position="89"/>
    </location>
</feature>
<keyword evidence="2" id="KW-1185">Reference proteome</keyword>
<evidence type="ECO:0000313" key="2">
    <source>
        <dbReference type="Proteomes" id="UP001524502"/>
    </source>
</evidence>
<proteinExistence type="predicted"/>
<name>A0ABT1RU15_9FIRM</name>
<protein>
    <submittedName>
        <fullName evidence="1">TraE family protein</fullName>
    </submittedName>
</protein>
<dbReference type="EMBL" id="JANFXK010000141">
    <property type="protein sequence ID" value="MCQ4638707.1"/>
    <property type="molecule type" value="Genomic_DNA"/>
</dbReference>
<gene>
    <name evidence="1" type="ORF">NE619_18445</name>
</gene>
<organism evidence="1 2">
    <name type="scientific">Anaerovorax odorimutans</name>
    <dbReference type="NCBI Taxonomy" id="109327"/>
    <lineage>
        <taxon>Bacteria</taxon>
        <taxon>Bacillati</taxon>
        <taxon>Bacillota</taxon>
        <taxon>Clostridia</taxon>
        <taxon>Peptostreptococcales</taxon>
        <taxon>Anaerovoracaceae</taxon>
        <taxon>Anaerovorax</taxon>
    </lineage>
</organism>
<dbReference type="Proteomes" id="UP001524502">
    <property type="component" value="Unassembled WGS sequence"/>
</dbReference>
<comment type="caution">
    <text evidence="1">The sequence shown here is derived from an EMBL/GenBank/DDBJ whole genome shotgun (WGS) entry which is preliminary data.</text>
</comment>
<reference evidence="1 2" key="1">
    <citation type="submission" date="2022-06" db="EMBL/GenBank/DDBJ databases">
        <title>Isolation of gut microbiota from human fecal samples.</title>
        <authorList>
            <person name="Pamer E.G."/>
            <person name="Barat B."/>
            <person name="Waligurski E."/>
            <person name="Medina S."/>
            <person name="Paddock L."/>
            <person name="Mostad J."/>
        </authorList>
    </citation>
    <scope>NUCLEOTIDE SEQUENCE [LARGE SCALE GENOMIC DNA]</scope>
    <source>
        <strain evidence="1 2">SL.3.17</strain>
    </source>
</reference>
<feature type="non-terminal residue" evidence="1">
    <location>
        <position position="1"/>
    </location>
</feature>
<evidence type="ECO:0000313" key="1">
    <source>
        <dbReference type="EMBL" id="MCQ4638707.1"/>
    </source>
</evidence>
<accession>A0ABT1RU15</accession>